<dbReference type="Gene3D" id="3.10.350.10">
    <property type="entry name" value="LysM domain"/>
    <property type="match status" value="1"/>
</dbReference>
<evidence type="ECO:0008006" key="4">
    <source>
        <dbReference type="Google" id="ProtNLM"/>
    </source>
</evidence>
<feature type="region of interest" description="Disordered" evidence="1">
    <location>
        <begin position="74"/>
        <end position="115"/>
    </location>
</feature>
<dbReference type="OrthoDB" id="2107166at2759"/>
<accession>A0A6A5X7K3</accession>
<gene>
    <name evidence="2" type="ORF">BU24DRAFT_428891</name>
</gene>
<protein>
    <recommendedName>
        <fullName evidence="4">LysM domain-containing protein</fullName>
    </recommendedName>
</protein>
<dbReference type="InterPro" id="IPR036779">
    <property type="entry name" value="LysM_dom_sf"/>
</dbReference>
<reference evidence="2" key="1">
    <citation type="journal article" date="2020" name="Stud. Mycol.">
        <title>101 Dothideomycetes genomes: a test case for predicting lifestyles and emergence of pathogens.</title>
        <authorList>
            <person name="Haridas S."/>
            <person name="Albert R."/>
            <person name="Binder M."/>
            <person name="Bloem J."/>
            <person name="Labutti K."/>
            <person name="Salamov A."/>
            <person name="Andreopoulos B."/>
            <person name="Baker S."/>
            <person name="Barry K."/>
            <person name="Bills G."/>
            <person name="Bluhm B."/>
            <person name="Cannon C."/>
            <person name="Castanera R."/>
            <person name="Culley D."/>
            <person name="Daum C."/>
            <person name="Ezra D."/>
            <person name="Gonzalez J."/>
            <person name="Henrissat B."/>
            <person name="Kuo A."/>
            <person name="Liang C."/>
            <person name="Lipzen A."/>
            <person name="Lutzoni F."/>
            <person name="Magnuson J."/>
            <person name="Mondo S."/>
            <person name="Nolan M."/>
            <person name="Ohm R."/>
            <person name="Pangilinan J."/>
            <person name="Park H.-J."/>
            <person name="Ramirez L."/>
            <person name="Alfaro M."/>
            <person name="Sun H."/>
            <person name="Tritt A."/>
            <person name="Yoshinaga Y."/>
            <person name="Zwiers L.-H."/>
            <person name="Turgeon B."/>
            <person name="Goodwin S."/>
            <person name="Spatafora J."/>
            <person name="Crous P."/>
            <person name="Grigoriev I."/>
        </authorList>
    </citation>
    <scope>NUCLEOTIDE SEQUENCE</scope>
    <source>
        <strain evidence="2">CBS 175.79</strain>
    </source>
</reference>
<dbReference type="RefSeq" id="XP_033377240.1">
    <property type="nucleotide sequence ID" value="XM_033529590.1"/>
</dbReference>
<evidence type="ECO:0000256" key="1">
    <source>
        <dbReference type="SAM" id="MobiDB-lite"/>
    </source>
</evidence>
<proteinExistence type="predicted"/>
<dbReference type="AlphaFoldDB" id="A0A6A5X7K3"/>
<organism evidence="2 3">
    <name type="scientific">Aaosphaeria arxii CBS 175.79</name>
    <dbReference type="NCBI Taxonomy" id="1450172"/>
    <lineage>
        <taxon>Eukaryota</taxon>
        <taxon>Fungi</taxon>
        <taxon>Dikarya</taxon>
        <taxon>Ascomycota</taxon>
        <taxon>Pezizomycotina</taxon>
        <taxon>Dothideomycetes</taxon>
        <taxon>Pleosporomycetidae</taxon>
        <taxon>Pleosporales</taxon>
        <taxon>Pleosporales incertae sedis</taxon>
        <taxon>Aaosphaeria</taxon>
    </lineage>
</organism>
<dbReference type="EMBL" id="ML978080">
    <property type="protein sequence ID" value="KAF2008901.1"/>
    <property type="molecule type" value="Genomic_DNA"/>
</dbReference>
<sequence length="286" mass="31389">MSSEACCTCAALLSSIPPTYDEKTEKPSRYERRLECCHRAVCARCITDNPRFATYCPFCQVSIVPSSLPQGLLPQGLRDPPAYSPPSGSETVEGITDTDGLPPYTTHSSLDNGRIIPPKSSVEKAADVLHFVDHDLDSVASLSLRYNVPADALRRTNGLYADHLLAARRTVLIPGEFYKGGVSLSPTPLESEEEEIRKGKVRKFMVGCKVADLAPRYRYDMALMYLQQADYNLDAAIEAFKADERWEQKHPLEAARKGKSSNSVQGVGKWRWAFGGSGGGLTGQLT</sequence>
<dbReference type="PANTHER" id="PTHR20932">
    <property type="entry name" value="LYSM AND PUTATIVE PEPTIDOGLYCAN-BINDING DOMAIN-CONTAINING PROTEIN"/>
    <property type="match status" value="1"/>
</dbReference>
<dbReference type="GeneID" id="54286987"/>
<dbReference type="Proteomes" id="UP000799778">
    <property type="component" value="Unassembled WGS sequence"/>
</dbReference>
<name>A0A6A5X7K3_9PLEO</name>
<dbReference type="PANTHER" id="PTHR20932:SF31">
    <property type="entry name" value="RING-TYPE DOMAIN-CONTAINING PROTEIN"/>
    <property type="match status" value="1"/>
</dbReference>
<evidence type="ECO:0000313" key="3">
    <source>
        <dbReference type="Proteomes" id="UP000799778"/>
    </source>
</evidence>
<dbReference type="InterPro" id="IPR045030">
    <property type="entry name" value="LYSM1-4"/>
</dbReference>
<keyword evidence="3" id="KW-1185">Reference proteome</keyword>
<evidence type="ECO:0000313" key="2">
    <source>
        <dbReference type="EMBL" id="KAF2008901.1"/>
    </source>
</evidence>